<evidence type="ECO:0000313" key="3">
    <source>
        <dbReference type="EMBL" id="AKQ04813.1"/>
    </source>
</evidence>
<dbReference type="InterPro" id="IPR051319">
    <property type="entry name" value="Oligoribo/pAp-PDE_c-di-AMP_PDE"/>
</dbReference>
<reference evidence="3" key="1">
    <citation type="journal article" date="2015" name="ISME J.">
        <title>Aquifer environment selects for microbial species cohorts in sediment and groundwater.</title>
        <authorList>
            <person name="Hug L.A."/>
            <person name="Thomas B.C."/>
            <person name="Brown C.T."/>
            <person name="Frischkorn K.R."/>
            <person name="Williams K.H."/>
            <person name="Tringe S.G."/>
            <person name="Banfield J.F."/>
        </authorList>
    </citation>
    <scope>NUCLEOTIDE SEQUENCE</scope>
</reference>
<dbReference type="AlphaFoldDB" id="A0A0H4TA48"/>
<dbReference type="Gene3D" id="3.90.1640.10">
    <property type="entry name" value="inorganic pyrophosphatase (n-terminal core)"/>
    <property type="match status" value="1"/>
</dbReference>
<dbReference type="Gene3D" id="3.10.310.30">
    <property type="match status" value="1"/>
</dbReference>
<organism evidence="3">
    <name type="scientific">uncultured bacterium Rifle_16ft_4_minimus_752</name>
    <dbReference type="NCBI Taxonomy" id="1665163"/>
    <lineage>
        <taxon>Bacteria</taxon>
        <taxon>environmental samples</taxon>
    </lineage>
</organism>
<feature type="domain" description="DHHA1" evidence="2">
    <location>
        <begin position="233"/>
        <end position="319"/>
    </location>
</feature>
<feature type="domain" description="DDH" evidence="1">
    <location>
        <begin position="18"/>
        <end position="158"/>
    </location>
</feature>
<name>A0A0H4TA48_9BACT</name>
<evidence type="ECO:0000259" key="2">
    <source>
        <dbReference type="Pfam" id="PF02272"/>
    </source>
</evidence>
<dbReference type="SUPFAM" id="SSF64182">
    <property type="entry name" value="DHH phosphoesterases"/>
    <property type="match status" value="1"/>
</dbReference>
<protein>
    <submittedName>
        <fullName evidence="3">DHH family protein, phosphoesterase RecJ domain-containing protein</fullName>
    </submittedName>
</protein>
<dbReference type="GO" id="GO:0003676">
    <property type="term" value="F:nucleic acid binding"/>
    <property type="evidence" value="ECO:0007669"/>
    <property type="project" value="InterPro"/>
</dbReference>
<dbReference type="InterPro" id="IPR001667">
    <property type="entry name" value="DDH_dom"/>
</dbReference>
<evidence type="ECO:0000259" key="1">
    <source>
        <dbReference type="Pfam" id="PF01368"/>
    </source>
</evidence>
<dbReference type="EMBL" id="KT007049">
    <property type="protein sequence ID" value="AKQ04813.1"/>
    <property type="molecule type" value="Genomic_DNA"/>
</dbReference>
<dbReference type="InterPro" id="IPR038763">
    <property type="entry name" value="DHH_sf"/>
</dbReference>
<accession>A0A0H4TA48</accession>
<dbReference type="PANTHER" id="PTHR47618">
    <property type="entry name" value="BIFUNCTIONAL OLIGORIBONUCLEASE AND PAP PHOSPHATASE NRNA"/>
    <property type="match status" value="1"/>
</dbReference>
<dbReference type="Pfam" id="PF01368">
    <property type="entry name" value="DHH"/>
    <property type="match status" value="1"/>
</dbReference>
<dbReference type="Pfam" id="PF02272">
    <property type="entry name" value="DHHA1"/>
    <property type="match status" value="1"/>
</dbReference>
<dbReference type="InterPro" id="IPR003156">
    <property type="entry name" value="DHHA1_dom"/>
</dbReference>
<proteinExistence type="predicted"/>
<sequence length="331" mass="35088">MTRDLPQIVAALKESASVAILSHVRPEGDTLGAALACHLTLKAMGKEVATFNPDPVPKTLRALPGASEVIRADRLPRRFDAVLVVDATDPGRVGGLLRDLPPGSPVINIDHHISNVRFGTYNWVDPEASAAGEMIYDLIEALGVPVSREAATNLFVAILTDTGSFHYANTTPRALRVAAALVDAGAVPHEVAGLLFDQREVEELRLLGSLLSRVQLSSDGAVAWVEVTRDVLKQQGATDALEDLINYPRSVRGIKVALLLREEVGQGVRISLRSKGEVDVAAVASVFHGGGHKNAAGCTVVGSLAEVRERIFAEVRRVVSRSQGASGDGKG</sequence>
<dbReference type="PANTHER" id="PTHR47618:SF1">
    <property type="entry name" value="BIFUNCTIONAL OLIGORIBONUCLEASE AND PAP PHOSPHATASE NRNA"/>
    <property type="match status" value="1"/>
</dbReference>